<keyword evidence="2" id="KW-1185">Reference proteome</keyword>
<accession>V5FE87</accession>
<dbReference type="EMBL" id="BAUJ01000030">
    <property type="protein sequence ID" value="GAD89968.1"/>
    <property type="molecule type" value="Genomic_DNA"/>
</dbReference>
<evidence type="ECO:0000313" key="2">
    <source>
        <dbReference type="Proteomes" id="UP000017800"/>
    </source>
</evidence>
<name>V5FE87_9VIBR</name>
<comment type="caution">
    <text evidence="1">The sequence shown here is derived from an EMBL/GenBank/DDBJ whole genome shotgun (WGS) entry which is preliminary data.</text>
</comment>
<dbReference type="Proteomes" id="UP000017800">
    <property type="component" value="Unassembled WGS sequence"/>
</dbReference>
<protein>
    <submittedName>
        <fullName evidence="1">Uncharacterized protein</fullName>
    </submittedName>
</protein>
<gene>
    <name evidence="1" type="ORF">VHA01S_030_00430</name>
</gene>
<proteinExistence type="predicted"/>
<sequence>MLTVVTNKTKDVNVDEAIKRMKTHASKNKSSFAKALKVKAPKSAYGCLAGPVKA</sequence>
<dbReference type="AlphaFoldDB" id="V5FE87"/>
<dbReference type="RefSeq" id="WP_023404322.1">
    <property type="nucleotide sequence ID" value="NZ_BAUJ01000030.1"/>
</dbReference>
<dbReference type="OrthoDB" id="9864927at2"/>
<reference evidence="1 2" key="1">
    <citation type="submission" date="2013-11" db="EMBL/GenBank/DDBJ databases">
        <title>Whole genome shotgun sequence of Vibrio halioticoli NBRC 102217.</title>
        <authorList>
            <person name="Isaki S."/>
            <person name="Kimura A."/>
            <person name="Ohji S."/>
            <person name="Hosoyama A."/>
            <person name="Fujita N."/>
            <person name="Hashimoto M."/>
            <person name="Hosoyama Y."/>
            <person name="Yamazoe A."/>
        </authorList>
    </citation>
    <scope>NUCLEOTIDE SEQUENCE [LARGE SCALE GENOMIC DNA]</scope>
    <source>
        <strain evidence="1 2">NBRC 102217</strain>
    </source>
</reference>
<organism evidence="1 2">
    <name type="scientific">Vibrio halioticoli NBRC 102217</name>
    <dbReference type="NCBI Taxonomy" id="1219072"/>
    <lineage>
        <taxon>Bacteria</taxon>
        <taxon>Pseudomonadati</taxon>
        <taxon>Pseudomonadota</taxon>
        <taxon>Gammaproteobacteria</taxon>
        <taxon>Vibrionales</taxon>
        <taxon>Vibrionaceae</taxon>
        <taxon>Vibrio</taxon>
    </lineage>
</organism>
<evidence type="ECO:0000313" key="1">
    <source>
        <dbReference type="EMBL" id="GAD89968.1"/>
    </source>
</evidence>